<evidence type="ECO:0000313" key="3">
    <source>
        <dbReference type="Proteomes" id="UP000352698"/>
    </source>
</evidence>
<evidence type="ECO:0000256" key="1">
    <source>
        <dbReference type="SAM" id="MobiDB-lite"/>
    </source>
</evidence>
<dbReference type="AlphaFoldDB" id="A0A7Z9DJ32"/>
<gene>
    <name evidence="2" type="ORF">NCTC12204_02154</name>
</gene>
<feature type="compositionally biased region" description="Basic and acidic residues" evidence="1">
    <location>
        <begin position="538"/>
        <end position="552"/>
    </location>
</feature>
<comment type="caution">
    <text evidence="2">The sequence shown here is derived from an EMBL/GenBank/DDBJ whole genome shotgun (WGS) entry which is preliminary data.</text>
</comment>
<proteinExistence type="predicted"/>
<dbReference type="RefSeq" id="WP_010738068.1">
    <property type="nucleotide sequence ID" value="NZ_CP068483.1"/>
</dbReference>
<feature type="compositionally biased region" description="Polar residues" evidence="1">
    <location>
        <begin position="618"/>
        <end position="630"/>
    </location>
</feature>
<feature type="region of interest" description="Disordered" evidence="1">
    <location>
        <begin position="606"/>
        <end position="671"/>
    </location>
</feature>
<feature type="region of interest" description="Disordered" evidence="1">
    <location>
        <begin position="519"/>
        <end position="568"/>
    </location>
</feature>
<reference evidence="2 3" key="1">
    <citation type="submission" date="2019-05" db="EMBL/GenBank/DDBJ databases">
        <authorList>
            <consortium name="Pathogen Informatics"/>
        </authorList>
    </citation>
    <scope>NUCLEOTIDE SEQUENCE [LARGE SCALE GENOMIC DNA]</scope>
    <source>
        <strain evidence="2 3">NCTC12204</strain>
    </source>
</reference>
<dbReference type="Proteomes" id="UP000352698">
    <property type="component" value="Unassembled WGS sequence"/>
</dbReference>
<dbReference type="EMBL" id="CABEEP010000001">
    <property type="protein sequence ID" value="VTQ67465.1"/>
    <property type="molecule type" value="Genomic_DNA"/>
</dbReference>
<sequence length="671" mass="77728">MKKDLSEIENQRYMNGLRSIDNKLANNDYLKQLKPEQIATIMLQLKVNYPNWTEKNFEQVNNQLSTYLNEEDKIQTNKILNEKEVILRISAISMEMGEKAQTIILAPTDKIKALDIVGEVRKDLKKQKVDYLFPIILETINHTLSEEGIDCSNRSDREKVLNLLQDYQTKKEILPKIEEALQQKKEGETLSTVIYSVMSREWGNSSDVTDLKKRFGDDGEGLLKETKDLSQAESLLQSIKEALRSQNINFTESDVINWTEKCLSMDEKKRQSESQIVINKIKNSLLKIKNKKNTKQVRVNKVIETFQKDLNNKKEEIKKQMKYSVIEVYEFRDDRLSIEEQFSNILNQKEKIQHFIHTYPKLKSVIDECSKQIPLVSVDLKKVTINEVEGNNNKYFKNLNQVLTPFEREWWQQESDKIKQFINTYVSPNNLLVSDVNRQIEELLIKDEHCCSQVVLSFLVYSSGVFKNINPKYTAGYLNKDSEHQQNRGKIKRLVESFEKLHSHRQEMKQLKELNIDVEPTPMPQGTSNQSLISNSVKEPERKKEQPKEKSAGIEPTLTPLGISNHSLTDKQTKTPLVIKNQTFEEQMNQSTNVADSLNQEKSAGIQSIPIPKEIRDQSLTNKSPQTPNSHPVIKIQTLEERMNQSTNKANNLNEMKEEGKNQSSVRELKN</sequence>
<name>A0A7Z9DJ32_ENTHR</name>
<protein>
    <submittedName>
        <fullName evidence="2">Uncharacterized protein</fullName>
    </submittedName>
</protein>
<accession>A0A7Z9DJ32</accession>
<evidence type="ECO:0000313" key="2">
    <source>
        <dbReference type="EMBL" id="VTQ67465.1"/>
    </source>
</evidence>
<feature type="compositionally biased region" description="Polar residues" evidence="1">
    <location>
        <begin position="524"/>
        <end position="537"/>
    </location>
</feature>
<feature type="compositionally biased region" description="Basic and acidic residues" evidence="1">
    <location>
        <begin position="655"/>
        <end position="671"/>
    </location>
</feature>
<organism evidence="2 3">
    <name type="scientific">Enterococcus hirae</name>
    <dbReference type="NCBI Taxonomy" id="1354"/>
    <lineage>
        <taxon>Bacteria</taxon>
        <taxon>Bacillati</taxon>
        <taxon>Bacillota</taxon>
        <taxon>Bacilli</taxon>
        <taxon>Lactobacillales</taxon>
        <taxon>Enterococcaceae</taxon>
        <taxon>Enterococcus</taxon>
    </lineage>
</organism>
<feature type="compositionally biased region" description="Polar residues" evidence="1">
    <location>
        <begin position="644"/>
        <end position="654"/>
    </location>
</feature>